<feature type="compositionally biased region" description="Basic residues" evidence="10">
    <location>
        <begin position="396"/>
        <end position="406"/>
    </location>
</feature>
<sequence length="752" mass="86133">MANRKLQNATSEASASGKFRNAFGDLQIQFYLIGDVNTNYITRDIEIIFKKIHEGLHDFNYHYDRYESINTDDDSDNQREKEKLEGDLKKEIKRLQKFREQIKNWQSNDVIKTLGPSGTALGVKLNDNKKLIEEAMETYKDVERSSKLKTFSNQSIMMTFLDSQLPGDDDDDDDTDEDFWERLESSDEDEEEELEDLPSEAIDAIHYFKDTIQQIREQTTKLNHEFEKLASKKLRKNNLTTIEAKKEKIKATISTNKFHCKKMLKLIRLLKAGQVTDFNLVWLLKDDLDGYVESNGDSNFSSETTLYDDVFNSIVAAVEEDYSEMHDFQEENNDASVTEETATQSNGTISNHETTPTTSTAVNGNNNHHHHQKTSVHSSPTATKVNGHGHESPYQQKHHQTHQRQHRSPELTSPAIVRTLKPATTPSKPVGNLKWSTAAAVGKPENKPVEPEQNGAHEKSPQQQQQQQQQPESESQTASPATTVASTVTQESVPKRQSIVVETVDLDKYKEIIKSSPLSKPEVSLFSDMSLVRVPPGIQDLVISFAAKRNNQDTTLLVDSKDFNQYTTPIHKPYLPDVVQPIQFTHPSSFKHPTQLVKFQNYWNQVRAVYGFDKLSNDIKALIAQDKPENVPIIAELTFVFFYGFYYGLTPAENLIAESYLYELGWKPYKTQLNNNASSPLQISSPNQMNEGSKANYYFYWFKRTKLISQPDEVTEFGDYQVFDLNFWEIFMRYGFKFDYSLCQLNPSTSIF</sequence>
<proteinExistence type="inferred from homology"/>
<name>A0A8J5QFY1_9ASCO</name>
<gene>
    <name evidence="12" type="ORF">J8A68_006025</name>
</gene>
<accession>A0A8J5QFY1</accession>
<evidence type="ECO:0000256" key="4">
    <source>
        <dbReference type="ARBA" id="ARBA00022490"/>
    </source>
</evidence>
<dbReference type="RefSeq" id="XP_049260695.1">
    <property type="nucleotide sequence ID" value="XM_049410155.1"/>
</dbReference>
<dbReference type="OrthoDB" id="293823at2759"/>
<keyword evidence="8" id="KW-0539">Nucleus</keyword>
<dbReference type="GO" id="GO:0006355">
    <property type="term" value="P:regulation of DNA-templated transcription"/>
    <property type="evidence" value="ECO:0007669"/>
    <property type="project" value="InterPro"/>
</dbReference>
<keyword evidence="4" id="KW-0963">Cytoplasm</keyword>
<feature type="compositionally biased region" description="Polar residues" evidence="10">
    <location>
        <begin position="334"/>
        <end position="366"/>
    </location>
</feature>
<keyword evidence="9" id="KW-0175">Coiled coil</keyword>
<dbReference type="PANTHER" id="PTHR23326">
    <property type="entry name" value="CCR4 NOT-RELATED"/>
    <property type="match status" value="1"/>
</dbReference>
<evidence type="ECO:0000256" key="7">
    <source>
        <dbReference type="ARBA" id="ARBA00023163"/>
    </source>
</evidence>
<evidence type="ECO:0000256" key="1">
    <source>
        <dbReference type="ARBA" id="ARBA00004123"/>
    </source>
</evidence>
<keyword evidence="7" id="KW-0804">Transcription</keyword>
<protein>
    <submittedName>
        <fullName evidence="12">NOT3</fullName>
    </submittedName>
</protein>
<dbReference type="GeneID" id="73472824"/>
<keyword evidence="5" id="KW-0678">Repressor</keyword>
<dbReference type="AlphaFoldDB" id="A0A8J5QFY1"/>
<feature type="compositionally biased region" description="Low complexity" evidence="10">
    <location>
        <begin position="461"/>
        <end position="490"/>
    </location>
</feature>
<feature type="region of interest" description="Disordered" evidence="10">
    <location>
        <begin position="330"/>
        <end position="414"/>
    </location>
</feature>
<feature type="compositionally biased region" description="Basic and acidic residues" evidence="10">
    <location>
        <begin position="444"/>
        <end position="460"/>
    </location>
</feature>
<evidence type="ECO:0000256" key="6">
    <source>
        <dbReference type="ARBA" id="ARBA00023015"/>
    </source>
</evidence>
<feature type="region of interest" description="Disordered" evidence="10">
    <location>
        <begin position="438"/>
        <end position="492"/>
    </location>
</feature>
<evidence type="ECO:0000313" key="12">
    <source>
        <dbReference type="EMBL" id="KAG7660461.1"/>
    </source>
</evidence>
<keyword evidence="6" id="KW-0805">Transcription regulation</keyword>
<dbReference type="InterPro" id="IPR007207">
    <property type="entry name" value="Not_N"/>
</dbReference>
<evidence type="ECO:0000256" key="10">
    <source>
        <dbReference type="SAM" id="MobiDB-lite"/>
    </source>
</evidence>
<comment type="subcellular location">
    <subcellularLocation>
        <location evidence="2">Cytoplasm</location>
    </subcellularLocation>
    <subcellularLocation>
        <location evidence="1">Nucleus</location>
    </subcellularLocation>
</comment>
<comment type="caution">
    <text evidence="12">The sequence shown here is derived from an EMBL/GenBank/DDBJ whole genome shotgun (WGS) entry which is preliminary data.</text>
</comment>
<dbReference type="GO" id="GO:0005737">
    <property type="term" value="C:cytoplasm"/>
    <property type="evidence" value="ECO:0007669"/>
    <property type="project" value="UniProtKB-SubCell"/>
</dbReference>
<keyword evidence="13" id="KW-1185">Reference proteome</keyword>
<evidence type="ECO:0000256" key="5">
    <source>
        <dbReference type="ARBA" id="ARBA00022491"/>
    </source>
</evidence>
<feature type="compositionally biased region" description="Polar residues" evidence="10">
    <location>
        <begin position="375"/>
        <end position="384"/>
    </location>
</feature>
<feature type="domain" description="CCR4-Not complex component Not N-terminal" evidence="11">
    <location>
        <begin position="42"/>
        <end position="311"/>
    </location>
</feature>
<reference evidence="12 13" key="1">
    <citation type="journal article" date="2021" name="DNA Res.">
        <title>Genome analysis of Candida subhashii reveals its hybrid nature and dual mitochondrial genome conformations.</title>
        <authorList>
            <person name="Mixao V."/>
            <person name="Hegedusova E."/>
            <person name="Saus E."/>
            <person name="Pryszcz L.P."/>
            <person name="Cillingova A."/>
            <person name="Nosek J."/>
            <person name="Gabaldon T."/>
        </authorList>
    </citation>
    <scope>NUCLEOTIDE SEQUENCE [LARGE SCALE GENOMIC DNA]</scope>
    <source>
        <strain evidence="12 13">CBS 10753</strain>
    </source>
</reference>
<comment type="similarity">
    <text evidence="3">Belongs to the CNOT2/3/5 family.</text>
</comment>
<dbReference type="EMBL" id="JAGSYN010000299">
    <property type="protein sequence ID" value="KAG7660461.1"/>
    <property type="molecule type" value="Genomic_DNA"/>
</dbReference>
<evidence type="ECO:0000256" key="3">
    <source>
        <dbReference type="ARBA" id="ARBA00007682"/>
    </source>
</evidence>
<dbReference type="GO" id="GO:0005634">
    <property type="term" value="C:nucleus"/>
    <property type="evidence" value="ECO:0007669"/>
    <property type="project" value="UniProtKB-SubCell"/>
</dbReference>
<evidence type="ECO:0000256" key="9">
    <source>
        <dbReference type="SAM" id="Coils"/>
    </source>
</evidence>
<evidence type="ECO:0000256" key="2">
    <source>
        <dbReference type="ARBA" id="ARBA00004496"/>
    </source>
</evidence>
<dbReference type="GO" id="GO:0030015">
    <property type="term" value="C:CCR4-NOT core complex"/>
    <property type="evidence" value="ECO:0007669"/>
    <property type="project" value="InterPro"/>
</dbReference>
<dbReference type="InterPro" id="IPR040168">
    <property type="entry name" value="Not2/3/5"/>
</dbReference>
<feature type="coiled-coil region" evidence="9">
    <location>
        <begin position="81"/>
        <end position="145"/>
    </location>
</feature>
<dbReference type="Pfam" id="PF04065">
    <property type="entry name" value="Not3"/>
    <property type="match status" value="1"/>
</dbReference>
<evidence type="ECO:0000256" key="8">
    <source>
        <dbReference type="ARBA" id="ARBA00023242"/>
    </source>
</evidence>
<organism evidence="12 13">
    <name type="scientific">[Candida] subhashii</name>
    <dbReference type="NCBI Taxonomy" id="561895"/>
    <lineage>
        <taxon>Eukaryota</taxon>
        <taxon>Fungi</taxon>
        <taxon>Dikarya</taxon>
        <taxon>Ascomycota</taxon>
        <taxon>Saccharomycotina</taxon>
        <taxon>Pichiomycetes</taxon>
        <taxon>Debaryomycetaceae</taxon>
        <taxon>Spathaspora</taxon>
    </lineage>
</organism>
<dbReference type="Proteomes" id="UP000694255">
    <property type="component" value="Unassembled WGS sequence"/>
</dbReference>
<evidence type="ECO:0000313" key="13">
    <source>
        <dbReference type="Proteomes" id="UP000694255"/>
    </source>
</evidence>
<evidence type="ECO:0000259" key="11">
    <source>
        <dbReference type="Pfam" id="PF04065"/>
    </source>
</evidence>